<dbReference type="Gene3D" id="2.120.10.30">
    <property type="entry name" value="TolB, C-terminal domain"/>
    <property type="match status" value="1"/>
</dbReference>
<dbReference type="InterPro" id="IPR011042">
    <property type="entry name" value="6-blade_b-propeller_TolB-like"/>
</dbReference>
<dbReference type="STRING" id="913774.A0A0C3HMJ4"/>
<accession>A0A0C3HMJ4</accession>
<dbReference type="AlphaFoldDB" id="A0A0C3HMJ4"/>
<dbReference type="SUPFAM" id="SSF53474">
    <property type="entry name" value="alpha/beta-Hydrolases"/>
    <property type="match status" value="1"/>
</dbReference>
<dbReference type="EMBL" id="KN832873">
    <property type="protein sequence ID" value="KIN03552.1"/>
    <property type="molecule type" value="Genomic_DNA"/>
</dbReference>
<dbReference type="InterPro" id="IPR011659">
    <property type="entry name" value="WD40"/>
</dbReference>
<feature type="domain" description="Peptidase S9 prolyl oligopeptidase catalytic" evidence="1">
    <location>
        <begin position="423"/>
        <end position="631"/>
    </location>
</feature>
<dbReference type="OrthoDB" id="43744at2759"/>
<dbReference type="Gene3D" id="3.40.50.1820">
    <property type="entry name" value="alpha/beta hydrolase"/>
    <property type="match status" value="1"/>
</dbReference>
<protein>
    <recommendedName>
        <fullName evidence="1">Peptidase S9 prolyl oligopeptidase catalytic domain-containing protein</fullName>
    </recommendedName>
</protein>
<dbReference type="InterPro" id="IPR001375">
    <property type="entry name" value="Peptidase_S9_cat"/>
</dbReference>
<reference evidence="3" key="2">
    <citation type="submission" date="2015-01" db="EMBL/GenBank/DDBJ databases">
        <title>Evolutionary Origins and Diversification of the Mycorrhizal Mutualists.</title>
        <authorList>
            <consortium name="DOE Joint Genome Institute"/>
            <consortium name="Mycorrhizal Genomics Consortium"/>
            <person name="Kohler A."/>
            <person name="Kuo A."/>
            <person name="Nagy L.G."/>
            <person name="Floudas D."/>
            <person name="Copeland A."/>
            <person name="Barry K.W."/>
            <person name="Cichocki N."/>
            <person name="Veneault-Fourrey C."/>
            <person name="LaButti K."/>
            <person name="Lindquist E.A."/>
            <person name="Lipzen A."/>
            <person name="Lundell T."/>
            <person name="Morin E."/>
            <person name="Murat C."/>
            <person name="Riley R."/>
            <person name="Ohm R."/>
            <person name="Sun H."/>
            <person name="Tunlid A."/>
            <person name="Henrissat B."/>
            <person name="Grigoriev I.V."/>
            <person name="Hibbett D.S."/>
            <person name="Martin F."/>
        </authorList>
    </citation>
    <scope>NUCLEOTIDE SEQUENCE [LARGE SCALE GENOMIC DNA]</scope>
    <source>
        <strain evidence="3">Zn</strain>
    </source>
</reference>
<gene>
    <name evidence="2" type="ORF">OIDMADRAFT_143116</name>
</gene>
<dbReference type="PANTHER" id="PTHR43056:SF5">
    <property type="entry name" value="PEPTIDASE S9 PROLYL OLIGOPEPTIDASE CATALYTIC DOMAIN-CONTAINING PROTEIN"/>
    <property type="match status" value="1"/>
</dbReference>
<evidence type="ECO:0000259" key="1">
    <source>
        <dbReference type="Pfam" id="PF00326"/>
    </source>
</evidence>
<dbReference type="InParanoid" id="A0A0C3HMJ4"/>
<evidence type="ECO:0000313" key="2">
    <source>
        <dbReference type="EMBL" id="KIN03552.1"/>
    </source>
</evidence>
<sequence>MLSDTIADPKSGTIYYLEERPAEDGRSCIVACNGNQINDVLPKEYSARSRVHEYGGGSMAMGSDGRVIFTDMRTFGVFALSYSGTGSVEVTPLVEANAKLRFADFDMHPNYARWILAVREDHRDGEDVDKIRNEIVIIDTETKQSRVVIQGADFYAHPKFSPDGKKVSWGQWNHPDMVWTGSMLYVADWTSGDVGEHVYIAGEARKESIGEPKWSPDGTLWFASDRTGFWQLYYLEGGSGNSQYLKLKGMEDADFARPEWFLGASTFTCLTGNTIVAGFTKKASTRLLIIDKKTATYTEPDFPHLDGIFFDTVKRLSDSKFIMLGRTLISPQALYLLDTKAPALKRVIKTTADPSIPTSLYSLPQHISFPRLHEREKGGQVNAHTIFNPPHNPKYKAPAGTLPPLIVSVHGGPTLHTSQKMDVITQYWTSRGYAVANLNFAGSSGYGRVFRDALNGWLGVVDSSDAISCVDYLTKQGLCDGKRASIRGASGGGYCALQSIWIYPDVFKGAVSEYGIGNIRLCHEQTHKQESRYLYKLVFGDRTLSREEEDKIWEKRSAVFHAVKIKTPLLLLQGLDDKVVPPNQAKDMANVIQENGGEVKAVFFEGEGHGFRKASSRKRVVEEEEAWYRRFLIAE</sequence>
<dbReference type="InterPro" id="IPR029058">
    <property type="entry name" value="AB_hydrolase_fold"/>
</dbReference>
<reference evidence="2 3" key="1">
    <citation type="submission" date="2014-04" db="EMBL/GenBank/DDBJ databases">
        <authorList>
            <consortium name="DOE Joint Genome Institute"/>
            <person name="Kuo A."/>
            <person name="Martino E."/>
            <person name="Perotto S."/>
            <person name="Kohler A."/>
            <person name="Nagy L.G."/>
            <person name="Floudas D."/>
            <person name="Copeland A."/>
            <person name="Barry K.W."/>
            <person name="Cichocki N."/>
            <person name="Veneault-Fourrey C."/>
            <person name="LaButti K."/>
            <person name="Lindquist E.A."/>
            <person name="Lipzen A."/>
            <person name="Lundell T."/>
            <person name="Morin E."/>
            <person name="Murat C."/>
            <person name="Sun H."/>
            <person name="Tunlid A."/>
            <person name="Henrissat B."/>
            <person name="Grigoriev I.V."/>
            <person name="Hibbett D.S."/>
            <person name="Martin F."/>
            <person name="Nordberg H.P."/>
            <person name="Cantor M.N."/>
            <person name="Hua S.X."/>
        </authorList>
    </citation>
    <scope>NUCLEOTIDE SEQUENCE [LARGE SCALE GENOMIC DNA]</scope>
    <source>
        <strain evidence="2 3">Zn</strain>
    </source>
</reference>
<dbReference type="Proteomes" id="UP000054321">
    <property type="component" value="Unassembled WGS sequence"/>
</dbReference>
<dbReference type="InterPro" id="IPR050585">
    <property type="entry name" value="Xaa-Pro_dipeptidyl-ppase/CocE"/>
</dbReference>
<dbReference type="SUPFAM" id="SSF82171">
    <property type="entry name" value="DPP6 N-terminal domain-like"/>
    <property type="match status" value="1"/>
</dbReference>
<proteinExistence type="predicted"/>
<dbReference type="Pfam" id="PF07676">
    <property type="entry name" value="PD40"/>
    <property type="match status" value="1"/>
</dbReference>
<dbReference type="GO" id="GO:0006508">
    <property type="term" value="P:proteolysis"/>
    <property type="evidence" value="ECO:0007669"/>
    <property type="project" value="InterPro"/>
</dbReference>
<dbReference type="PANTHER" id="PTHR43056">
    <property type="entry name" value="PEPTIDASE S9 PROLYL OLIGOPEPTIDASE"/>
    <property type="match status" value="1"/>
</dbReference>
<dbReference type="Pfam" id="PF00326">
    <property type="entry name" value="Peptidase_S9"/>
    <property type="match status" value="1"/>
</dbReference>
<evidence type="ECO:0000313" key="3">
    <source>
        <dbReference type="Proteomes" id="UP000054321"/>
    </source>
</evidence>
<dbReference type="GO" id="GO:0008236">
    <property type="term" value="F:serine-type peptidase activity"/>
    <property type="evidence" value="ECO:0007669"/>
    <property type="project" value="InterPro"/>
</dbReference>
<name>A0A0C3HMJ4_OIDMZ</name>
<dbReference type="HOGENOM" id="CLU_012236_1_0_1"/>
<organism evidence="2 3">
    <name type="scientific">Oidiodendron maius (strain Zn)</name>
    <dbReference type="NCBI Taxonomy" id="913774"/>
    <lineage>
        <taxon>Eukaryota</taxon>
        <taxon>Fungi</taxon>
        <taxon>Dikarya</taxon>
        <taxon>Ascomycota</taxon>
        <taxon>Pezizomycotina</taxon>
        <taxon>Leotiomycetes</taxon>
        <taxon>Leotiomycetes incertae sedis</taxon>
        <taxon>Myxotrichaceae</taxon>
        <taxon>Oidiodendron</taxon>
    </lineage>
</organism>
<keyword evidence="3" id="KW-1185">Reference proteome</keyword>